<keyword evidence="4 5" id="KW-0472">Membrane</keyword>
<dbReference type="Gene3D" id="1.20.120.550">
    <property type="entry name" value="Membrane associated eicosanoid/glutathione metabolism-like domain"/>
    <property type="match status" value="1"/>
</dbReference>
<evidence type="ECO:0000313" key="6">
    <source>
        <dbReference type="EMBL" id="CAG9286096.1"/>
    </source>
</evidence>
<dbReference type="GO" id="GO:0004602">
    <property type="term" value="F:glutathione peroxidase activity"/>
    <property type="evidence" value="ECO:0007669"/>
    <property type="project" value="TreeGrafter"/>
</dbReference>
<feature type="transmembrane region" description="Helical" evidence="5">
    <location>
        <begin position="160"/>
        <end position="181"/>
    </location>
</feature>
<dbReference type="GO" id="GO:0006691">
    <property type="term" value="P:leukotriene metabolic process"/>
    <property type="evidence" value="ECO:0007669"/>
    <property type="project" value="UniProtKB-ARBA"/>
</dbReference>
<dbReference type="SUPFAM" id="SSF161084">
    <property type="entry name" value="MAPEG domain-like"/>
    <property type="match status" value="1"/>
</dbReference>
<dbReference type="Pfam" id="PF01124">
    <property type="entry name" value="MAPEG"/>
    <property type="match status" value="1"/>
</dbReference>
<feature type="transmembrane region" description="Helical" evidence="5">
    <location>
        <begin position="109"/>
        <end position="133"/>
    </location>
</feature>
<evidence type="ECO:0000256" key="5">
    <source>
        <dbReference type="SAM" id="Phobius"/>
    </source>
</evidence>
<evidence type="ECO:0008006" key="7">
    <source>
        <dbReference type="Google" id="ProtNLM"/>
    </source>
</evidence>
<dbReference type="EMBL" id="OU594962">
    <property type="protein sequence ID" value="CAG9286096.1"/>
    <property type="molecule type" value="Genomic_DNA"/>
</dbReference>
<dbReference type="GO" id="GO:0005783">
    <property type="term" value="C:endoplasmic reticulum"/>
    <property type="evidence" value="ECO:0007669"/>
    <property type="project" value="TreeGrafter"/>
</dbReference>
<keyword evidence="3 5" id="KW-1133">Transmembrane helix</keyword>
<dbReference type="GO" id="GO:0016020">
    <property type="term" value="C:membrane"/>
    <property type="evidence" value="ECO:0007669"/>
    <property type="project" value="UniProtKB-SubCell"/>
</dbReference>
<dbReference type="Proteomes" id="UP000836788">
    <property type="component" value="Chromosome 21"/>
</dbReference>
<evidence type="ECO:0000256" key="2">
    <source>
        <dbReference type="ARBA" id="ARBA00022692"/>
    </source>
</evidence>
<comment type="subcellular location">
    <subcellularLocation>
        <location evidence="1">Membrane</location>
        <topology evidence="1">Multi-pass membrane protein</topology>
    </subcellularLocation>
</comment>
<dbReference type="InterPro" id="IPR001129">
    <property type="entry name" value="Membr-assoc_MAPEG"/>
</dbReference>
<protein>
    <recommendedName>
        <fullName evidence="7">Glutathione transferase</fullName>
    </recommendedName>
</protein>
<dbReference type="InterPro" id="IPR050997">
    <property type="entry name" value="MAPEG"/>
</dbReference>
<name>A0A8J9SZB9_PHATR</name>
<sequence>MASFLFKSAGVALGATYVEKLYGPKDPENLFGATTVLLIGTGLWSVLHGMKVGKARSKYMELATKDGEEDVEHRYALPNLYVQGISKHARAFNAIQRSHQHIFETFPQLALSAMVGALNFPITAALSTLVYVAGRVAFSNGYANSEGDVSKRYSSKLAPYMWYGLLVNFAVGIVSSIKIIASKKVS</sequence>
<reference evidence="6" key="1">
    <citation type="submission" date="2022-02" db="EMBL/GenBank/DDBJ databases">
        <authorList>
            <person name="Giguere J D."/>
        </authorList>
    </citation>
    <scope>NUCLEOTIDE SEQUENCE</scope>
    <source>
        <strain evidence="6">CCAP 1055/1</strain>
    </source>
</reference>
<dbReference type="PANTHER" id="PTHR10250">
    <property type="entry name" value="MICROSOMAL GLUTATHIONE S-TRANSFERASE"/>
    <property type="match status" value="1"/>
</dbReference>
<feature type="transmembrane region" description="Helical" evidence="5">
    <location>
        <begin position="30"/>
        <end position="50"/>
    </location>
</feature>
<evidence type="ECO:0000256" key="3">
    <source>
        <dbReference type="ARBA" id="ARBA00022989"/>
    </source>
</evidence>
<dbReference type="PANTHER" id="PTHR10250:SF26">
    <property type="entry name" value="GLUTATHIONE S-TRANSFERASE 3, MITOCHONDRIAL"/>
    <property type="match status" value="1"/>
</dbReference>
<dbReference type="GO" id="GO:0005635">
    <property type="term" value="C:nuclear envelope"/>
    <property type="evidence" value="ECO:0007669"/>
    <property type="project" value="TreeGrafter"/>
</dbReference>
<proteinExistence type="predicted"/>
<evidence type="ECO:0000256" key="4">
    <source>
        <dbReference type="ARBA" id="ARBA00023136"/>
    </source>
</evidence>
<dbReference type="InterPro" id="IPR023352">
    <property type="entry name" value="MAPEG-like_dom_sf"/>
</dbReference>
<evidence type="ECO:0000256" key="1">
    <source>
        <dbReference type="ARBA" id="ARBA00004141"/>
    </source>
</evidence>
<organism evidence="6">
    <name type="scientific">Phaeodactylum tricornutum</name>
    <name type="common">Diatom</name>
    <dbReference type="NCBI Taxonomy" id="2850"/>
    <lineage>
        <taxon>Eukaryota</taxon>
        <taxon>Sar</taxon>
        <taxon>Stramenopiles</taxon>
        <taxon>Ochrophyta</taxon>
        <taxon>Bacillariophyta</taxon>
        <taxon>Bacillariophyceae</taxon>
        <taxon>Bacillariophycidae</taxon>
        <taxon>Naviculales</taxon>
        <taxon>Phaeodactylaceae</taxon>
        <taxon>Phaeodactylum</taxon>
    </lineage>
</organism>
<accession>A0A8J9SZB9</accession>
<dbReference type="GO" id="GO:0004364">
    <property type="term" value="F:glutathione transferase activity"/>
    <property type="evidence" value="ECO:0007669"/>
    <property type="project" value="TreeGrafter"/>
</dbReference>
<keyword evidence="2 5" id="KW-0812">Transmembrane</keyword>
<dbReference type="AlphaFoldDB" id="A0A8J9SZB9"/>
<gene>
    <name evidence="6" type="ORF">PTTT1_LOCUS31207</name>
</gene>